<evidence type="ECO:0000313" key="2">
    <source>
        <dbReference type="EMBL" id="MBR8644209.1"/>
    </source>
</evidence>
<evidence type="ECO:0000256" key="1">
    <source>
        <dbReference type="ARBA" id="ARBA00023172"/>
    </source>
</evidence>
<dbReference type="SUPFAM" id="SSF56349">
    <property type="entry name" value="DNA breaking-rejoining enzymes"/>
    <property type="match status" value="1"/>
</dbReference>
<accession>A0A941FK20</accession>
<dbReference type="GO" id="GO:0015074">
    <property type="term" value="P:DNA integration"/>
    <property type="evidence" value="ECO:0007669"/>
    <property type="project" value="InterPro"/>
</dbReference>
<evidence type="ECO:0008006" key="4">
    <source>
        <dbReference type="Google" id="ProtNLM"/>
    </source>
</evidence>
<dbReference type="Proteomes" id="UP000680045">
    <property type="component" value="Unassembled WGS sequence"/>
</dbReference>
<dbReference type="GO" id="GO:0003677">
    <property type="term" value="F:DNA binding"/>
    <property type="evidence" value="ECO:0007669"/>
    <property type="project" value="InterPro"/>
</dbReference>
<proteinExistence type="predicted"/>
<dbReference type="InterPro" id="IPR011010">
    <property type="entry name" value="DNA_brk_join_enz"/>
</dbReference>
<evidence type="ECO:0000313" key="3">
    <source>
        <dbReference type="Proteomes" id="UP000680045"/>
    </source>
</evidence>
<sequence length="47" mass="5347">MCTEIGTFQDPRNVLRVMKRISKAANVTPIRFHDIRHTHASVLISEG</sequence>
<dbReference type="GO" id="GO:0006310">
    <property type="term" value="P:DNA recombination"/>
    <property type="evidence" value="ECO:0007669"/>
    <property type="project" value="UniProtKB-KW"/>
</dbReference>
<dbReference type="AlphaFoldDB" id="A0A941FK20"/>
<dbReference type="InterPro" id="IPR013762">
    <property type="entry name" value="Integrase-like_cat_sf"/>
</dbReference>
<dbReference type="Gene3D" id="1.10.443.10">
    <property type="entry name" value="Intergrase catalytic core"/>
    <property type="match status" value="1"/>
</dbReference>
<keyword evidence="1" id="KW-0233">DNA recombination</keyword>
<protein>
    <recommendedName>
        <fullName evidence="4">Tyr recombinase domain-containing protein</fullName>
    </recommendedName>
</protein>
<name>A0A941FK20_9BACI</name>
<dbReference type="EMBL" id="JAGTPW010000006">
    <property type="protein sequence ID" value="MBR8644209.1"/>
    <property type="molecule type" value="Genomic_DNA"/>
</dbReference>
<reference evidence="2" key="1">
    <citation type="submission" date="2021-04" db="EMBL/GenBank/DDBJ databases">
        <title>Whole genome sequencing of Enterococci isolates from hospitalized patients.</title>
        <authorList>
            <person name="Ogoti B.M."/>
            <person name="Onyambu F.G."/>
        </authorList>
    </citation>
    <scope>NUCLEOTIDE SEQUENCE</scope>
    <source>
        <strain evidence="2">242</strain>
    </source>
</reference>
<comment type="caution">
    <text evidence="2">The sequence shown here is derived from an EMBL/GenBank/DDBJ whole genome shotgun (WGS) entry which is preliminary data.</text>
</comment>
<organism evidence="2 3">
    <name type="scientific">Peribacillus frigoritolerans</name>
    <dbReference type="NCBI Taxonomy" id="450367"/>
    <lineage>
        <taxon>Bacteria</taxon>
        <taxon>Bacillati</taxon>
        <taxon>Bacillota</taxon>
        <taxon>Bacilli</taxon>
        <taxon>Bacillales</taxon>
        <taxon>Bacillaceae</taxon>
        <taxon>Peribacillus</taxon>
    </lineage>
</organism>
<gene>
    <name evidence="2" type="ORF">KEH51_04950</name>
</gene>